<keyword evidence="4 6" id="KW-0472">Membrane</keyword>
<evidence type="ECO:0008006" key="9">
    <source>
        <dbReference type="Google" id="ProtNLM"/>
    </source>
</evidence>
<dbReference type="PANTHER" id="PTHR35042">
    <property type="entry name" value="ANTHRONE OXYGENASE ENCC"/>
    <property type="match status" value="1"/>
</dbReference>
<dbReference type="EMBL" id="JAUTXT010000054">
    <property type="protein sequence ID" value="KAK3670575.1"/>
    <property type="molecule type" value="Genomic_DNA"/>
</dbReference>
<evidence type="ECO:0000256" key="4">
    <source>
        <dbReference type="ARBA" id="ARBA00023136"/>
    </source>
</evidence>
<evidence type="ECO:0000256" key="2">
    <source>
        <dbReference type="ARBA" id="ARBA00022692"/>
    </source>
</evidence>
<gene>
    <name evidence="7" type="ORF">LTR78_009543</name>
</gene>
<keyword evidence="8" id="KW-1185">Reference proteome</keyword>
<keyword evidence="3 6" id="KW-1133">Transmembrane helix</keyword>
<name>A0AAE0TN38_9PEZI</name>
<feature type="transmembrane region" description="Helical" evidence="6">
    <location>
        <begin position="82"/>
        <end position="102"/>
    </location>
</feature>
<evidence type="ECO:0000256" key="5">
    <source>
        <dbReference type="ARBA" id="ARBA00034313"/>
    </source>
</evidence>
<dbReference type="Proteomes" id="UP001274830">
    <property type="component" value="Unassembled WGS sequence"/>
</dbReference>
<evidence type="ECO:0000256" key="1">
    <source>
        <dbReference type="ARBA" id="ARBA00004141"/>
    </source>
</evidence>
<comment type="caution">
    <text evidence="7">The sequence shown here is derived from an EMBL/GenBank/DDBJ whole genome shotgun (WGS) entry which is preliminary data.</text>
</comment>
<comment type="subcellular location">
    <subcellularLocation>
        <location evidence="1">Membrane</location>
        <topology evidence="1">Multi-pass membrane protein</topology>
    </subcellularLocation>
</comment>
<evidence type="ECO:0000256" key="6">
    <source>
        <dbReference type="SAM" id="Phobius"/>
    </source>
</evidence>
<protein>
    <recommendedName>
        <fullName evidence="9">DUF1772-domain-containing protein</fullName>
    </recommendedName>
</protein>
<dbReference type="InterPro" id="IPR013901">
    <property type="entry name" value="Anthrone_oxy"/>
</dbReference>
<evidence type="ECO:0000313" key="8">
    <source>
        <dbReference type="Proteomes" id="UP001274830"/>
    </source>
</evidence>
<organism evidence="7 8">
    <name type="scientific">Recurvomyces mirabilis</name>
    <dbReference type="NCBI Taxonomy" id="574656"/>
    <lineage>
        <taxon>Eukaryota</taxon>
        <taxon>Fungi</taxon>
        <taxon>Dikarya</taxon>
        <taxon>Ascomycota</taxon>
        <taxon>Pezizomycotina</taxon>
        <taxon>Dothideomycetes</taxon>
        <taxon>Dothideomycetidae</taxon>
        <taxon>Mycosphaerellales</taxon>
        <taxon>Teratosphaeriaceae</taxon>
        <taxon>Recurvomyces</taxon>
    </lineage>
</organism>
<feature type="transmembrane region" description="Helical" evidence="6">
    <location>
        <begin position="51"/>
        <end position="75"/>
    </location>
</feature>
<dbReference type="Pfam" id="PF08592">
    <property type="entry name" value="Anthrone_oxy"/>
    <property type="match status" value="1"/>
</dbReference>
<dbReference type="AlphaFoldDB" id="A0AAE0TN38"/>
<keyword evidence="2 6" id="KW-0812">Transmembrane</keyword>
<accession>A0AAE0TN38</accession>
<evidence type="ECO:0000256" key="3">
    <source>
        <dbReference type="ARBA" id="ARBA00022989"/>
    </source>
</evidence>
<reference evidence="7" key="1">
    <citation type="submission" date="2023-07" db="EMBL/GenBank/DDBJ databases">
        <title>Black Yeasts Isolated from many extreme environments.</title>
        <authorList>
            <person name="Coleine C."/>
            <person name="Stajich J.E."/>
            <person name="Selbmann L."/>
        </authorList>
    </citation>
    <scope>NUCLEOTIDE SEQUENCE</scope>
    <source>
        <strain evidence="7">CCFEE 5485</strain>
    </source>
</reference>
<dbReference type="GO" id="GO:0016020">
    <property type="term" value="C:membrane"/>
    <property type="evidence" value="ECO:0007669"/>
    <property type="project" value="UniProtKB-SubCell"/>
</dbReference>
<evidence type="ECO:0000313" key="7">
    <source>
        <dbReference type="EMBL" id="KAK3670575.1"/>
    </source>
</evidence>
<dbReference type="PANTHER" id="PTHR35042:SF1">
    <property type="entry name" value="DUF1772-DOMAIN-CONTAINING PROTEIN"/>
    <property type="match status" value="1"/>
</dbReference>
<sequence>MDPITITRYARLLAVPIPFALAGYSFAFSQNAVPLTYDLPAEQSTPIFRGVYTQGAAVVAPGGILGAASAAWLAYSLPEQQRVWATIAVMNLMPLVWTGLVMNTGIQRLLEIGKDKGKMAKATSNLEVRQLLGRWVLQNYVRAGLYVASGVLAWRATMVV</sequence>
<comment type="similarity">
    <text evidence="5">Belongs to the anthrone oxygenase family.</text>
</comment>
<proteinExistence type="inferred from homology"/>